<evidence type="ECO:0000313" key="3">
    <source>
        <dbReference type="EMBL" id="CAD8144643.1"/>
    </source>
</evidence>
<dbReference type="GO" id="GO:0005085">
    <property type="term" value="F:guanyl-nucleotide exchange factor activity"/>
    <property type="evidence" value="ECO:0007669"/>
    <property type="project" value="InterPro"/>
</dbReference>
<dbReference type="AlphaFoldDB" id="A0A8S1SX45"/>
<dbReference type="PROSITE" id="PS51205">
    <property type="entry name" value="VPS9"/>
    <property type="match status" value="1"/>
</dbReference>
<feature type="domain" description="VPS9" evidence="2">
    <location>
        <begin position="953"/>
        <end position="1094"/>
    </location>
</feature>
<dbReference type="PANTHER" id="PTHR23101:SF25">
    <property type="entry name" value="GTPASE-ACTIVATING PROTEIN AND VPS9 DOMAIN-CONTAINING PROTEIN 1"/>
    <property type="match status" value="1"/>
</dbReference>
<evidence type="ECO:0000259" key="2">
    <source>
        <dbReference type="PROSITE" id="PS51205"/>
    </source>
</evidence>
<feature type="domain" description="Ras-GAP" evidence="1">
    <location>
        <begin position="365"/>
        <end position="509"/>
    </location>
</feature>
<dbReference type="GO" id="GO:0005829">
    <property type="term" value="C:cytosol"/>
    <property type="evidence" value="ECO:0007669"/>
    <property type="project" value="TreeGrafter"/>
</dbReference>
<dbReference type="Pfam" id="PF00616">
    <property type="entry name" value="RasGAP"/>
    <property type="match status" value="1"/>
</dbReference>
<sequence length="1137" mass="134063">MNHQRQFQSLRSVPDVQETDEMEDRIFYQMVGTTQQESNILPNSDRTSIEEWMKLQQSLKEEQYKMRQEDELKNKLLDELKHESRNYYQTYINVLVESNMNQEQKTLEESTSRLFRNAETNVKLIFEKLSNTKVCSAIFQHHNNTNRTTKIETLIRTFINSIYDNIACGSMWKQPILKLISEIITTEVDRQEFPDFLWDREETLTQFIMKEFTKRPENVKYTKVIFKNSLIQITKVDKFLDLDKRKIADKLRDIKKEQEKKQKDEKQILTSSAFAVKQVPIIQNSLHKSVPQRQIPIIVPIRNIETPQQNMTVYYANLIKQYDQSKKVNTKHSRRNQNQLLEFSLKVLQFGEEQKQAKFLTMERRSVAPLQESHSESPIRKLSEVYSHNSKSDQYMNQEINSVLIACIDKFKQLVNNIMVNIFKNIYLIPQGIRIICKMIQITILKKFPDATEQQIQDNIFSFLFNVWLIPQLVFPKQYSSFKYIREDHENTVQQIHNIIKKMIKNQKYNDDPQYTRLNQYMQDLQPSLKEYLQEILNLCPDSVNAIINDTNKIDGIQSNCVCIGLDEIKDLCLLLQDMKTFKTESTDLQKVINQLVTLATRTLEIDKHENIFRQQSNVQVEQQIYALILNFSIQNNIVYQEQVQPLKKIKDEKVRNQRKLINAIMKCLIEIQDLATSTSGNQEETSLKRVLTNFVDKYTYLDDKKTVFQIKYVLEQLKLLNKEDLQSNLRNIYQILNQEFQERSMNLNEHIQQTKYQLLSAKYNIKKNYEVMRESFEQLSQEKRQKQLYDFIEKTPLTLCVTSPKTREGLFSIKAMKLRNNNNNESLDENQIWVEQQSECIHNAINLEFIKQIVGGASPNDQKKNSEFSNSHCSDIKQFIENFSSLQEVKDAVISGEDKAGVKNAYFDFIQALAAFLKGKNEMKIDEIQMMDMLEKYVSKRVYDKVYPKERTYKDAGLYFRIKSLEWVNYDHLEIIKQNRVDEMWDLAVEALLNIDNCKTAVNKLEAMIQCSKIMNDVLKLTSLKEEATSADTVLPILIYILIKAAPQRLHSNLNFVSLFLDKSKTVSQQGYCLTQLQLAIQWLEEVDHKLLKMDQLNFLETITKAEIRYGIHYLKRRNRSERISMPLNKIQALIN</sequence>
<evidence type="ECO:0000259" key="1">
    <source>
        <dbReference type="PROSITE" id="PS50018"/>
    </source>
</evidence>
<reference evidence="3" key="1">
    <citation type="submission" date="2021-01" db="EMBL/GenBank/DDBJ databases">
        <authorList>
            <consortium name="Genoscope - CEA"/>
            <person name="William W."/>
        </authorList>
    </citation>
    <scope>NUCLEOTIDE SEQUENCE</scope>
</reference>
<comment type="caution">
    <text evidence="3">The sequence shown here is derived from an EMBL/GenBank/DDBJ whole genome shotgun (WGS) entry which is preliminary data.</text>
</comment>
<dbReference type="SMART" id="SM00167">
    <property type="entry name" value="VPS9"/>
    <property type="match status" value="1"/>
</dbReference>
<accession>A0A8S1SX45</accession>
<dbReference type="OrthoDB" id="300289at2759"/>
<dbReference type="CDD" id="cd12206">
    <property type="entry name" value="RasGAP_IQGAP_related"/>
    <property type="match status" value="1"/>
</dbReference>
<dbReference type="PANTHER" id="PTHR23101">
    <property type="entry name" value="RAB GDP/GTP EXCHANGE FACTOR"/>
    <property type="match status" value="1"/>
</dbReference>
<dbReference type="EMBL" id="CAJJDO010000013">
    <property type="protein sequence ID" value="CAD8144643.1"/>
    <property type="molecule type" value="Genomic_DNA"/>
</dbReference>
<proteinExistence type="predicted"/>
<protein>
    <recommendedName>
        <fullName evidence="5">VPS9 domain-containing protein</fullName>
    </recommendedName>
</protein>
<evidence type="ECO:0000313" key="4">
    <source>
        <dbReference type="Proteomes" id="UP000689195"/>
    </source>
</evidence>
<dbReference type="GO" id="GO:0016192">
    <property type="term" value="P:vesicle-mediated transport"/>
    <property type="evidence" value="ECO:0007669"/>
    <property type="project" value="InterPro"/>
</dbReference>
<dbReference type="GO" id="GO:0031267">
    <property type="term" value="F:small GTPase binding"/>
    <property type="evidence" value="ECO:0007669"/>
    <property type="project" value="TreeGrafter"/>
</dbReference>
<dbReference type="InterPro" id="IPR003123">
    <property type="entry name" value="VPS9"/>
</dbReference>
<dbReference type="Proteomes" id="UP000689195">
    <property type="component" value="Unassembled WGS sequence"/>
</dbReference>
<dbReference type="GO" id="GO:0030139">
    <property type="term" value="C:endocytic vesicle"/>
    <property type="evidence" value="ECO:0007669"/>
    <property type="project" value="TreeGrafter"/>
</dbReference>
<dbReference type="PROSITE" id="PS50018">
    <property type="entry name" value="RAS_GTPASE_ACTIV_2"/>
    <property type="match status" value="1"/>
</dbReference>
<evidence type="ECO:0008006" key="5">
    <source>
        <dbReference type="Google" id="ProtNLM"/>
    </source>
</evidence>
<gene>
    <name evidence="3" type="ORF">PPENT_87.1.T0130328</name>
</gene>
<dbReference type="InterPro" id="IPR001936">
    <property type="entry name" value="RasGAP_dom"/>
</dbReference>
<dbReference type="Pfam" id="PF02204">
    <property type="entry name" value="VPS9"/>
    <property type="match status" value="1"/>
</dbReference>
<name>A0A8S1SX45_9CILI</name>
<dbReference type="InterPro" id="IPR045046">
    <property type="entry name" value="Vps9-like"/>
</dbReference>
<keyword evidence="4" id="KW-1185">Reference proteome</keyword>
<organism evidence="3 4">
    <name type="scientific">Paramecium pentaurelia</name>
    <dbReference type="NCBI Taxonomy" id="43138"/>
    <lineage>
        <taxon>Eukaryota</taxon>
        <taxon>Sar</taxon>
        <taxon>Alveolata</taxon>
        <taxon>Ciliophora</taxon>
        <taxon>Intramacronucleata</taxon>
        <taxon>Oligohymenophorea</taxon>
        <taxon>Peniculida</taxon>
        <taxon>Parameciidae</taxon>
        <taxon>Paramecium</taxon>
    </lineage>
</organism>